<dbReference type="InterPro" id="IPR001638">
    <property type="entry name" value="Solute-binding_3/MltF_N"/>
</dbReference>
<name>A0AAV5NZ78_9VIBR</name>
<dbReference type="Gene3D" id="3.40.190.10">
    <property type="entry name" value="Periplasmic binding protein-like II"/>
    <property type="match status" value="2"/>
</dbReference>
<dbReference type="SUPFAM" id="SSF53850">
    <property type="entry name" value="Periplasmic binding protein-like II"/>
    <property type="match status" value="1"/>
</dbReference>
<comment type="caution">
    <text evidence="4">The sequence shown here is derived from an EMBL/GenBank/DDBJ whole genome shotgun (WGS) entry which is preliminary data.</text>
</comment>
<evidence type="ECO:0000259" key="3">
    <source>
        <dbReference type="SMART" id="SM00062"/>
    </source>
</evidence>
<proteinExistence type="inferred from homology"/>
<feature type="domain" description="Solute-binding protein family 3/N-terminal" evidence="3">
    <location>
        <begin position="26"/>
        <end position="248"/>
    </location>
</feature>
<evidence type="ECO:0000256" key="2">
    <source>
        <dbReference type="ARBA" id="ARBA00022729"/>
    </source>
</evidence>
<keyword evidence="2" id="KW-0732">Signal</keyword>
<gene>
    <name evidence="4" type="ORF">GCM10007932_49660</name>
</gene>
<dbReference type="Pfam" id="PF00497">
    <property type="entry name" value="SBP_bac_3"/>
    <property type="match status" value="1"/>
</dbReference>
<sequence>MVCKSFFLFLTLITVNLINSVVLSAKTITGVQDRWAPFSMQGEERGIAVDIVTAAFETQGYDLNFKLMPFARAIHEVKKSRVDVLVATWYTEERASYLEYSNPYFYNKVKFIKLKGDPFEYFGMESLRGRNIGIVRSYGYGDEFLSSLLFRRDPVSDTLSNLKKLIAGRIDLTLEEPIVASFLMTENGLDPNLFDVSENSLSVNALHITMSKNHPNASQLIHDFNIGLREIKKNGVYWKILVKYGLQEE</sequence>
<dbReference type="RefSeq" id="WP_126609736.1">
    <property type="nucleotide sequence ID" value="NZ_AP025144.1"/>
</dbReference>
<evidence type="ECO:0000313" key="4">
    <source>
        <dbReference type="EMBL" id="GLQ75604.1"/>
    </source>
</evidence>
<comment type="similarity">
    <text evidence="1">Belongs to the bacterial solute-binding protein 3 family.</text>
</comment>
<accession>A0AAV5NZ78</accession>
<dbReference type="AlphaFoldDB" id="A0AAV5NZ78"/>
<reference evidence="5" key="1">
    <citation type="journal article" date="2019" name="Int. J. Syst. Evol. Microbiol.">
        <title>The Global Catalogue of Microorganisms (GCM) 10K type strain sequencing project: providing services to taxonomists for standard genome sequencing and annotation.</title>
        <authorList>
            <consortium name="The Broad Institute Genomics Platform"/>
            <consortium name="The Broad Institute Genome Sequencing Center for Infectious Disease"/>
            <person name="Wu L."/>
            <person name="Ma J."/>
        </authorList>
    </citation>
    <scope>NUCLEOTIDE SEQUENCE [LARGE SCALE GENOMIC DNA]</scope>
    <source>
        <strain evidence="5">NBRC 15640</strain>
    </source>
</reference>
<dbReference type="EMBL" id="BSNX01000074">
    <property type="protein sequence ID" value="GLQ75604.1"/>
    <property type="molecule type" value="Genomic_DNA"/>
</dbReference>
<dbReference type="PANTHER" id="PTHR35936">
    <property type="entry name" value="MEMBRANE-BOUND LYTIC MUREIN TRANSGLYCOSYLASE F"/>
    <property type="match status" value="1"/>
</dbReference>
<evidence type="ECO:0000256" key="1">
    <source>
        <dbReference type="ARBA" id="ARBA00010333"/>
    </source>
</evidence>
<dbReference type="SMART" id="SM00062">
    <property type="entry name" value="PBPb"/>
    <property type="match status" value="1"/>
</dbReference>
<organism evidence="4 5">
    <name type="scientific">Vibrio penaeicida</name>
    <dbReference type="NCBI Taxonomy" id="104609"/>
    <lineage>
        <taxon>Bacteria</taxon>
        <taxon>Pseudomonadati</taxon>
        <taxon>Pseudomonadota</taxon>
        <taxon>Gammaproteobacteria</taxon>
        <taxon>Vibrionales</taxon>
        <taxon>Vibrionaceae</taxon>
        <taxon>Vibrio</taxon>
    </lineage>
</organism>
<dbReference type="PANTHER" id="PTHR35936:SF25">
    <property type="entry name" value="ABC TRANSPORTER SUBSTRATE-BINDING PROTEIN"/>
    <property type="match status" value="1"/>
</dbReference>
<evidence type="ECO:0000313" key="5">
    <source>
        <dbReference type="Proteomes" id="UP001156690"/>
    </source>
</evidence>
<protein>
    <submittedName>
        <fullName evidence="4">Amino acid ABC transporter substrate-binding protein</fullName>
    </submittedName>
</protein>
<dbReference type="Proteomes" id="UP001156690">
    <property type="component" value="Unassembled WGS sequence"/>
</dbReference>
<keyword evidence="5" id="KW-1185">Reference proteome</keyword>